<proteinExistence type="predicted"/>
<dbReference type="SUPFAM" id="SSF49777">
    <property type="entry name" value="PEBP-like"/>
    <property type="match status" value="1"/>
</dbReference>
<sequence>MKIFHYIFLLILVSGVLVSGCIQASESQKGQSGADSLSNKSFVVSVSSAINGSTLPTRYTCMGPGQVPSIFWKNAPTETKSIVLIMDDPDARDNVFTHWIVYNLNPGDEAIPPNQVPAADRAGSGYQGVNSLGSKGYYPPCPTGGQTHRYIFTLYALDSVIKPNPADRSHVDAAMEGHVLAKARSITFFGQ</sequence>
<dbReference type="CDD" id="cd00865">
    <property type="entry name" value="PEBP_bact_arch"/>
    <property type="match status" value="1"/>
</dbReference>
<name>A0A2V2NGE7_9EURY</name>
<dbReference type="PROSITE" id="PS51257">
    <property type="entry name" value="PROKAR_LIPOPROTEIN"/>
    <property type="match status" value="1"/>
</dbReference>
<dbReference type="InterPro" id="IPR005247">
    <property type="entry name" value="YbhB_YbcL/LppC-like"/>
</dbReference>
<dbReference type="Gene3D" id="3.90.280.10">
    <property type="entry name" value="PEBP-like"/>
    <property type="match status" value="1"/>
</dbReference>
<dbReference type="PANTHER" id="PTHR30289">
    <property type="entry name" value="UNCHARACTERIZED PROTEIN YBCL-RELATED"/>
    <property type="match status" value="1"/>
</dbReference>
<dbReference type="Proteomes" id="UP000245657">
    <property type="component" value="Unassembled WGS sequence"/>
</dbReference>
<evidence type="ECO:0000313" key="2">
    <source>
        <dbReference type="Proteomes" id="UP000245657"/>
    </source>
</evidence>
<dbReference type="AlphaFoldDB" id="A0A2V2NGE7"/>
<dbReference type="EMBL" id="QGMY01000001">
    <property type="protein sequence ID" value="PWR74681.1"/>
    <property type="molecule type" value="Genomic_DNA"/>
</dbReference>
<accession>A0A2V2NGE7</accession>
<protein>
    <submittedName>
        <fullName evidence="1">YbhB/YbcL family Raf kinase inhibitor-like protein</fullName>
    </submittedName>
</protein>
<organism evidence="1 2">
    <name type="scientific">Methanospirillum lacunae</name>
    <dbReference type="NCBI Taxonomy" id="668570"/>
    <lineage>
        <taxon>Archaea</taxon>
        <taxon>Methanobacteriati</taxon>
        <taxon>Methanobacteriota</taxon>
        <taxon>Stenosarchaea group</taxon>
        <taxon>Methanomicrobia</taxon>
        <taxon>Methanomicrobiales</taxon>
        <taxon>Methanospirillaceae</taxon>
        <taxon>Methanospirillum</taxon>
    </lineage>
</organism>
<dbReference type="NCBIfam" id="TIGR00481">
    <property type="entry name" value="YbhB/YbcL family Raf kinase inhibitor-like protein"/>
    <property type="match status" value="1"/>
</dbReference>
<keyword evidence="2" id="KW-1185">Reference proteome</keyword>
<dbReference type="OrthoDB" id="28720at2157"/>
<dbReference type="Pfam" id="PF01161">
    <property type="entry name" value="PBP"/>
    <property type="match status" value="1"/>
</dbReference>
<gene>
    <name evidence="1" type="ORF">DK846_00045</name>
</gene>
<dbReference type="RefSeq" id="WP_109966881.1">
    <property type="nucleotide sequence ID" value="NZ_QGMY01000001.1"/>
</dbReference>
<dbReference type="PANTHER" id="PTHR30289:SF1">
    <property type="entry name" value="PEBP (PHOSPHATIDYLETHANOLAMINE-BINDING PROTEIN) FAMILY PROTEIN"/>
    <property type="match status" value="1"/>
</dbReference>
<evidence type="ECO:0000313" key="1">
    <source>
        <dbReference type="EMBL" id="PWR74681.1"/>
    </source>
</evidence>
<reference evidence="1 2" key="1">
    <citation type="submission" date="2018-05" db="EMBL/GenBank/DDBJ databases">
        <title>Draft genome of Methanospirillum lacunae Ki8-1.</title>
        <authorList>
            <person name="Dueholm M.S."/>
            <person name="Nielsen P.H."/>
            <person name="Bakmann L.F."/>
            <person name="Otzen D.E."/>
        </authorList>
    </citation>
    <scope>NUCLEOTIDE SEQUENCE [LARGE SCALE GENOMIC DNA]</scope>
    <source>
        <strain evidence="1 2">Ki8-1</strain>
    </source>
</reference>
<dbReference type="InterPro" id="IPR008914">
    <property type="entry name" value="PEBP"/>
</dbReference>
<comment type="caution">
    <text evidence="1">The sequence shown here is derived from an EMBL/GenBank/DDBJ whole genome shotgun (WGS) entry which is preliminary data.</text>
</comment>
<dbReference type="InterPro" id="IPR036610">
    <property type="entry name" value="PEBP-like_sf"/>
</dbReference>